<evidence type="ECO:0000313" key="7">
    <source>
        <dbReference type="Proteomes" id="UP000239477"/>
    </source>
</evidence>
<feature type="transmembrane region" description="Helical" evidence="5">
    <location>
        <begin position="215"/>
        <end position="234"/>
    </location>
</feature>
<comment type="subcellular location">
    <subcellularLocation>
        <location evidence="5">Cell membrane</location>
        <topology evidence="5">Multi-pass membrane protein</topology>
    </subcellularLocation>
    <subcellularLocation>
        <location evidence="1">Membrane</location>
        <topology evidence="1">Multi-pass membrane protein</topology>
    </subcellularLocation>
</comment>
<feature type="transmembrane region" description="Helical" evidence="5">
    <location>
        <begin position="246"/>
        <end position="264"/>
    </location>
</feature>
<dbReference type="OrthoDB" id="457670at2"/>
<protein>
    <recommendedName>
        <fullName evidence="5">Probable membrane transporter protein</fullName>
    </recommendedName>
</protein>
<keyword evidence="7" id="KW-1185">Reference proteome</keyword>
<keyword evidence="2 5" id="KW-0812">Transmembrane</keyword>
<evidence type="ECO:0000256" key="1">
    <source>
        <dbReference type="ARBA" id="ARBA00004141"/>
    </source>
</evidence>
<feature type="transmembrane region" description="Helical" evidence="5">
    <location>
        <begin position="184"/>
        <end position="203"/>
    </location>
</feature>
<keyword evidence="5" id="KW-1003">Cell membrane</keyword>
<evidence type="ECO:0000256" key="5">
    <source>
        <dbReference type="RuleBase" id="RU363041"/>
    </source>
</evidence>
<feature type="transmembrane region" description="Helical" evidence="5">
    <location>
        <begin position="108"/>
        <end position="126"/>
    </location>
</feature>
<sequence>MDVTMVICLLVLGGVVGFAAGLLGIGGGMLLVPFLTMLFTWQGMPADLVVHAAIATSMTSILFTSISSVRAHQQRGTIKWRIVAAMAPGIIVGGLLSGGAVFAALSTLWLSLFFALFVGYSGWSMLRNKKPKPTRQMPGVVGTSAAGAGIGFLSGLVGAGGGFLSVPFMVWCNVALHNAVSTSAALGFPIALANSVGYIVSGLNEAQTYPGMLGFIYWPALLALVCTSVLTAPLGARMAHRLPVQTLKRVFAALLFALAAYMLFKAWQTWTI</sequence>
<evidence type="ECO:0000256" key="3">
    <source>
        <dbReference type="ARBA" id="ARBA00022989"/>
    </source>
</evidence>
<dbReference type="RefSeq" id="WP_105238033.1">
    <property type="nucleotide sequence ID" value="NZ_CP023270.1"/>
</dbReference>
<gene>
    <name evidence="6" type="ORF">CLM73_08205</name>
</gene>
<feature type="transmembrane region" description="Helical" evidence="5">
    <location>
        <begin position="138"/>
        <end position="164"/>
    </location>
</feature>
<proteinExistence type="inferred from homology"/>
<dbReference type="GO" id="GO:0005886">
    <property type="term" value="C:plasma membrane"/>
    <property type="evidence" value="ECO:0007669"/>
    <property type="project" value="UniProtKB-SubCell"/>
</dbReference>
<comment type="similarity">
    <text evidence="5">Belongs to the 4-toluene sulfonate uptake permease (TSUP) (TC 2.A.102) family.</text>
</comment>
<keyword evidence="4 5" id="KW-0472">Membrane</keyword>
<keyword evidence="3 5" id="KW-1133">Transmembrane helix</keyword>
<accession>A0A2S0I572</accession>
<reference evidence="6 7" key="1">
    <citation type="submission" date="2017-09" db="EMBL/GenBank/DDBJ databases">
        <title>Genomic, metabolic, and phenotypic characteristics of bacterial isolates from the natural microbiome of the model nematode Caenorhabditis elegans.</title>
        <authorList>
            <person name="Zimmermann J."/>
            <person name="Obeng N."/>
            <person name="Yang W."/>
            <person name="Obeng O."/>
            <person name="Kissoyan K."/>
            <person name="Pees B."/>
            <person name="Dirksen P."/>
            <person name="Hoppner M."/>
            <person name="Franke A."/>
            <person name="Rosenstiel P."/>
            <person name="Leippe M."/>
            <person name="Dierking K."/>
            <person name="Kaleta C."/>
            <person name="Schulenburg H."/>
        </authorList>
    </citation>
    <scope>NUCLEOTIDE SEQUENCE [LARGE SCALE GENOMIC DNA]</scope>
    <source>
        <strain evidence="6 7">MYb73</strain>
    </source>
</reference>
<dbReference type="PANTHER" id="PTHR43483:SF3">
    <property type="entry name" value="MEMBRANE TRANSPORTER PROTEIN HI_0806-RELATED"/>
    <property type="match status" value="1"/>
</dbReference>
<evidence type="ECO:0000256" key="4">
    <source>
        <dbReference type="ARBA" id="ARBA00023136"/>
    </source>
</evidence>
<dbReference type="PANTHER" id="PTHR43483">
    <property type="entry name" value="MEMBRANE TRANSPORTER PROTEIN HI_0806-RELATED"/>
    <property type="match status" value="1"/>
</dbReference>
<feature type="transmembrane region" description="Helical" evidence="5">
    <location>
        <begin position="81"/>
        <end position="102"/>
    </location>
</feature>
<feature type="transmembrane region" description="Helical" evidence="5">
    <location>
        <begin position="48"/>
        <end position="69"/>
    </location>
</feature>
<feature type="transmembrane region" description="Helical" evidence="5">
    <location>
        <begin position="7"/>
        <end position="36"/>
    </location>
</feature>
<dbReference type="Pfam" id="PF01925">
    <property type="entry name" value="TauE"/>
    <property type="match status" value="1"/>
</dbReference>
<dbReference type="InterPro" id="IPR002781">
    <property type="entry name" value="TM_pro_TauE-like"/>
</dbReference>
<dbReference type="AlphaFoldDB" id="A0A2S0I572"/>
<name>A0A2S0I572_9BURK</name>
<evidence type="ECO:0000256" key="2">
    <source>
        <dbReference type="ARBA" id="ARBA00022692"/>
    </source>
</evidence>
<dbReference type="Proteomes" id="UP000239477">
    <property type="component" value="Chromosome"/>
</dbReference>
<dbReference type="EMBL" id="CP023270">
    <property type="protein sequence ID" value="AVJ27104.1"/>
    <property type="molecule type" value="Genomic_DNA"/>
</dbReference>
<organism evidence="6 7">
    <name type="scientific">Achromobacter spanius</name>
    <dbReference type="NCBI Taxonomy" id="217203"/>
    <lineage>
        <taxon>Bacteria</taxon>
        <taxon>Pseudomonadati</taxon>
        <taxon>Pseudomonadota</taxon>
        <taxon>Betaproteobacteria</taxon>
        <taxon>Burkholderiales</taxon>
        <taxon>Alcaligenaceae</taxon>
        <taxon>Achromobacter</taxon>
    </lineage>
</organism>
<evidence type="ECO:0000313" key="6">
    <source>
        <dbReference type="EMBL" id="AVJ27104.1"/>
    </source>
</evidence>